<name>A0A3L9Z0G5_9FLAO</name>
<dbReference type="PANTHER" id="PTHR21015">
    <property type="entry name" value="UDP-N-ACETYLGLUCOSAMINE--N-ACETYLMURAMYL-(PENTAPEPTIDE) PYROPHOSPHORYL-UNDECAPRENOL N-ACETYLGLUCOSAMINE TRANSFERASE 1"/>
    <property type="match status" value="1"/>
</dbReference>
<evidence type="ECO:0000259" key="1">
    <source>
        <dbReference type="Pfam" id="PF04101"/>
    </source>
</evidence>
<dbReference type="SUPFAM" id="SSF53756">
    <property type="entry name" value="UDP-Glycosyltransferase/glycogen phosphorylase"/>
    <property type="match status" value="1"/>
</dbReference>
<evidence type="ECO:0000313" key="2">
    <source>
        <dbReference type="EMBL" id="RMA66356.1"/>
    </source>
</evidence>
<keyword evidence="3" id="KW-1185">Reference proteome</keyword>
<comment type="caution">
    <text evidence="2">The sequence shown here is derived from an EMBL/GenBank/DDBJ whole genome shotgun (WGS) entry which is preliminary data.</text>
</comment>
<sequence>MIKSKTILVAPLHWGLGHATRCIPIIRALIDHGYQVLLASDGTALLLLRKEFPTLESVELPSYNISYTKKAKNFKWKLILKLPNIQKTMTSEKKIVKKLVSEGKIQGIISDNRLGIRSNEVPSVFMTHQLNVLTGRTTWFTSKIHQKIIAKYDQCWVPDVDEPVNLSGRLGHLTKSKLNLKYIGPISRFKKQQLPIKNDILILLSGPEPQRGILEIKLLDMFKNSEKRILLIQGVVENKQKTTTIDAITVVNFMQTEALETAINESELVLSRSGYTTILDLAVLEKKAFFIPTPGQYEQKYLAKRLKSTGIVPSCNQENFKIEKLEQLKLYKGLTDFKATTDFASLFRLFEGK</sequence>
<dbReference type="GO" id="GO:0016758">
    <property type="term" value="F:hexosyltransferase activity"/>
    <property type="evidence" value="ECO:0007669"/>
    <property type="project" value="InterPro"/>
</dbReference>
<gene>
    <name evidence="2" type="ORF">BXY75_0778</name>
</gene>
<dbReference type="Pfam" id="PF04101">
    <property type="entry name" value="Glyco_tran_28_C"/>
    <property type="match status" value="1"/>
</dbReference>
<dbReference type="Proteomes" id="UP000271339">
    <property type="component" value="Unassembled WGS sequence"/>
</dbReference>
<protein>
    <submittedName>
        <fullName evidence="2">Uncharacterized protein (TIGR00661 family)</fullName>
    </submittedName>
</protein>
<dbReference type="AlphaFoldDB" id="A0A3L9Z0G5"/>
<proteinExistence type="predicted"/>
<accession>A0A3L9Z0G5</accession>
<dbReference type="PANTHER" id="PTHR21015:SF22">
    <property type="entry name" value="GLYCOSYLTRANSFERASE"/>
    <property type="match status" value="1"/>
</dbReference>
<dbReference type="Gene3D" id="3.40.50.2000">
    <property type="entry name" value="Glycogen Phosphorylase B"/>
    <property type="match status" value="1"/>
</dbReference>
<dbReference type="EMBL" id="REFC01000011">
    <property type="protein sequence ID" value="RMA66356.1"/>
    <property type="molecule type" value="Genomic_DNA"/>
</dbReference>
<organism evidence="2 3">
    <name type="scientific">Ulvibacter antarcticus</name>
    <dbReference type="NCBI Taxonomy" id="442714"/>
    <lineage>
        <taxon>Bacteria</taxon>
        <taxon>Pseudomonadati</taxon>
        <taxon>Bacteroidota</taxon>
        <taxon>Flavobacteriia</taxon>
        <taxon>Flavobacteriales</taxon>
        <taxon>Flavobacteriaceae</taxon>
        <taxon>Ulvibacter</taxon>
    </lineage>
</organism>
<feature type="domain" description="Glycosyl transferase family 28 C-terminal" evidence="1">
    <location>
        <begin position="243"/>
        <end position="327"/>
    </location>
</feature>
<dbReference type="RefSeq" id="WP_121906354.1">
    <property type="nucleotide sequence ID" value="NZ_REFC01000011.1"/>
</dbReference>
<dbReference type="OrthoDB" id="9803241at2"/>
<dbReference type="InterPro" id="IPR007235">
    <property type="entry name" value="Glyco_trans_28_C"/>
</dbReference>
<reference evidence="2 3" key="1">
    <citation type="submission" date="2018-10" db="EMBL/GenBank/DDBJ databases">
        <title>Genomic Encyclopedia of Archaeal and Bacterial Type Strains, Phase II (KMG-II): from individual species to whole genera.</title>
        <authorList>
            <person name="Goeker M."/>
        </authorList>
    </citation>
    <scope>NUCLEOTIDE SEQUENCE [LARGE SCALE GENOMIC DNA]</scope>
    <source>
        <strain evidence="2 3">DSM 23424</strain>
    </source>
</reference>
<evidence type="ECO:0000313" key="3">
    <source>
        <dbReference type="Proteomes" id="UP000271339"/>
    </source>
</evidence>